<dbReference type="EMBL" id="JBHSCZ010000005">
    <property type="protein sequence ID" value="MFC4263874.1"/>
    <property type="molecule type" value="Genomic_DNA"/>
</dbReference>
<evidence type="ECO:0000313" key="8">
    <source>
        <dbReference type="EMBL" id="MFC4263874.1"/>
    </source>
</evidence>
<dbReference type="InterPro" id="IPR039425">
    <property type="entry name" value="RNA_pol_sigma-70-like"/>
</dbReference>
<dbReference type="PANTHER" id="PTHR43133:SF62">
    <property type="entry name" value="RNA POLYMERASE SIGMA FACTOR SIGZ"/>
    <property type="match status" value="1"/>
</dbReference>
<name>A0ABV8QUR3_9BACT</name>
<dbReference type="Proteomes" id="UP001595907">
    <property type="component" value="Unassembled WGS sequence"/>
</dbReference>
<evidence type="ECO:0000256" key="2">
    <source>
        <dbReference type="ARBA" id="ARBA00023015"/>
    </source>
</evidence>
<dbReference type="InterPro" id="IPR013325">
    <property type="entry name" value="RNA_pol_sigma_r2"/>
</dbReference>
<evidence type="ECO:0000313" key="9">
    <source>
        <dbReference type="Proteomes" id="UP001595907"/>
    </source>
</evidence>
<dbReference type="CDD" id="cd06171">
    <property type="entry name" value="Sigma70_r4"/>
    <property type="match status" value="1"/>
</dbReference>
<dbReference type="InterPro" id="IPR013324">
    <property type="entry name" value="RNA_pol_sigma_r3/r4-like"/>
</dbReference>
<feature type="domain" description="RNA polymerase sigma-70 region 4" evidence="7">
    <location>
        <begin position="130"/>
        <end position="178"/>
    </location>
</feature>
<gene>
    <name evidence="8" type="ORF">ACFOWM_13350</name>
</gene>
<dbReference type="RefSeq" id="WP_379710982.1">
    <property type="nucleotide sequence ID" value="NZ_JBHSCZ010000005.1"/>
</dbReference>
<keyword evidence="4" id="KW-0238">DNA-binding</keyword>
<dbReference type="PANTHER" id="PTHR43133">
    <property type="entry name" value="RNA POLYMERASE ECF-TYPE SIGMA FACTO"/>
    <property type="match status" value="1"/>
</dbReference>
<comment type="caution">
    <text evidence="8">The sequence shown here is derived from an EMBL/GenBank/DDBJ whole genome shotgun (WGS) entry which is preliminary data.</text>
</comment>
<feature type="domain" description="RNA polymerase sigma-70 region 2" evidence="6">
    <location>
        <begin position="27"/>
        <end position="93"/>
    </location>
</feature>
<dbReference type="InterPro" id="IPR007630">
    <property type="entry name" value="RNA_pol_sigma70_r4"/>
</dbReference>
<proteinExistence type="inferred from homology"/>
<accession>A0ABV8QUR3</accession>
<comment type="similarity">
    <text evidence="1">Belongs to the sigma-70 factor family. ECF subfamily.</text>
</comment>
<dbReference type="Pfam" id="PF04542">
    <property type="entry name" value="Sigma70_r2"/>
    <property type="match status" value="1"/>
</dbReference>
<evidence type="ECO:0000259" key="6">
    <source>
        <dbReference type="Pfam" id="PF04542"/>
    </source>
</evidence>
<dbReference type="SUPFAM" id="SSF88946">
    <property type="entry name" value="Sigma2 domain of RNA polymerase sigma factors"/>
    <property type="match status" value="1"/>
</dbReference>
<dbReference type="NCBIfam" id="TIGR02937">
    <property type="entry name" value="sigma70-ECF"/>
    <property type="match status" value="1"/>
</dbReference>
<evidence type="ECO:0000256" key="1">
    <source>
        <dbReference type="ARBA" id="ARBA00010641"/>
    </source>
</evidence>
<reference evidence="9" key="1">
    <citation type="journal article" date="2019" name="Int. J. Syst. Evol. Microbiol.">
        <title>The Global Catalogue of Microorganisms (GCM) 10K type strain sequencing project: providing services to taxonomists for standard genome sequencing and annotation.</title>
        <authorList>
            <consortium name="The Broad Institute Genomics Platform"/>
            <consortium name="The Broad Institute Genome Sequencing Center for Infectious Disease"/>
            <person name="Wu L."/>
            <person name="Ma J."/>
        </authorList>
    </citation>
    <scope>NUCLEOTIDE SEQUENCE [LARGE SCALE GENOMIC DNA]</scope>
    <source>
        <strain evidence="9">CECT 8289</strain>
    </source>
</reference>
<dbReference type="Gene3D" id="1.10.1740.10">
    <property type="match status" value="1"/>
</dbReference>
<dbReference type="SUPFAM" id="SSF88659">
    <property type="entry name" value="Sigma3 and sigma4 domains of RNA polymerase sigma factors"/>
    <property type="match status" value="1"/>
</dbReference>
<evidence type="ECO:0000256" key="5">
    <source>
        <dbReference type="ARBA" id="ARBA00023163"/>
    </source>
</evidence>
<dbReference type="Pfam" id="PF04545">
    <property type="entry name" value="Sigma70_r4"/>
    <property type="match status" value="1"/>
</dbReference>
<sequence length="182" mass="21243">MQTTLKYSEEELISLLKQQNQSAFSYLYDNYAAALNGIIVRMVDDVQLAEDILQEAFVKIWNNFSQYDTSKGRLFTWMINITRNLTIDTLRSKGYKKAQKISQDENSVTIYQDKNYSTDKYDTIGLRKHLQNLKPDQKVIIDLAYFNGYTQEEISKEMGIPLGTVKTRMRTGIIELRKLLQF</sequence>
<evidence type="ECO:0000259" key="7">
    <source>
        <dbReference type="Pfam" id="PF04545"/>
    </source>
</evidence>
<evidence type="ECO:0000256" key="4">
    <source>
        <dbReference type="ARBA" id="ARBA00023125"/>
    </source>
</evidence>
<keyword evidence="2" id="KW-0805">Transcription regulation</keyword>
<keyword evidence="9" id="KW-1185">Reference proteome</keyword>
<organism evidence="8 9">
    <name type="scientific">Ferruginibacter yonginensis</name>
    <dbReference type="NCBI Taxonomy" id="1310416"/>
    <lineage>
        <taxon>Bacteria</taxon>
        <taxon>Pseudomonadati</taxon>
        <taxon>Bacteroidota</taxon>
        <taxon>Chitinophagia</taxon>
        <taxon>Chitinophagales</taxon>
        <taxon>Chitinophagaceae</taxon>
        <taxon>Ferruginibacter</taxon>
    </lineage>
</organism>
<keyword evidence="3" id="KW-0731">Sigma factor</keyword>
<dbReference type="InterPro" id="IPR007627">
    <property type="entry name" value="RNA_pol_sigma70_r2"/>
</dbReference>
<evidence type="ECO:0000256" key="3">
    <source>
        <dbReference type="ARBA" id="ARBA00023082"/>
    </source>
</evidence>
<protein>
    <submittedName>
        <fullName evidence="8">RNA polymerase sigma factor</fullName>
    </submittedName>
</protein>
<keyword evidence="5" id="KW-0804">Transcription</keyword>
<dbReference type="InterPro" id="IPR014284">
    <property type="entry name" value="RNA_pol_sigma-70_dom"/>
</dbReference>
<dbReference type="InterPro" id="IPR036388">
    <property type="entry name" value="WH-like_DNA-bd_sf"/>
</dbReference>
<dbReference type="Gene3D" id="1.10.10.10">
    <property type="entry name" value="Winged helix-like DNA-binding domain superfamily/Winged helix DNA-binding domain"/>
    <property type="match status" value="1"/>
</dbReference>